<comment type="caution">
    <text evidence="2">The sequence shown here is derived from an EMBL/GenBank/DDBJ whole genome shotgun (WGS) entry which is preliminary data.</text>
</comment>
<dbReference type="SUPFAM" id="SSF56726">
    <property type="entry name" value="DNA topoisomerase IV, alpha subunit"/>
    <property type="match status" value="1"/>
</dbReference>
<dbReference type="Proteomes" id="UP000541636">
    <property type="component" value="Unassembled WGS sequence"/>
</dbReference>
<accession>A0A846ZIZ3</accession>
<keyword evidence="3" id="KW-1185">Reference proteome</keyword>
<organism evidence="2 3">
    <name type="scientific">Oleiagrimonas citrea</name>
    <dbReference type="NCBI Taxonomy" id="1665687"/>
    <lineage>
        <taxon>Bacteria</taxon>
        <taxon>Pseudomonadati</taxon>
        <taxon>Pseudomonadota</taxon>
        <taxon>Gammaproteobacteria</taxon>
        <taxon>Lysobacterales</taxon>
        <taxon>Rhodanobacteraceae</taxon>
        <taxon>Oleiagrimonas</taxon>
    </lineage>
</organism>
<dbReference type="Pfam" id="PF09983">
    <property type="entry name" value="JetD_C"/>
    <property type="match status" value="1"/>
</dbReference>
<protein>
    <submittedName>
        <fullName evidence="2">DUF2399 domain-containing protein</fullName>
    </submittedName>
</protein>
<dbReference type="RefSeq" id="WP_168608028.1">
    <property type="nucleotide sequence ID" value="NZ_JAAZQD010000001.1"/>
</dbReference>
<dbReference type="InterPro" id="IPR024534">
    <property type="entry name" value="JetD_C"/>
</dbReference>
<feature type="domain" description="Wadjet protein JetD C-terminal" evidence="1">
    <location>
        <begin position="240"/>
        <end position="393"/>
    </location>
</feature>
<sequence>MSAASQVLERLLRRAEKARQRGASEHVSLRMTSPSAAREYVGLDTLRERDIFHAEMSHAERDGAISIERDRRGGDAARLVRITVADVAKLAHYLGIPLVADSVANASKHLEHWTSRFPVIEQVLARWREGKKVRSHGPEGAQDLRDAAYAVASRLDDEQQRERILRRESVRLFGDSKRVEVLTLWLEILVTSEIASSGLAREDIWAQIGLRREPLPFLVSGRGDVLLPTVQLPLVQPYLGLPAETVISVATEAHSVLTIENLATFHDAAPLASATSSVLLLYTGGMPSPVWRAAYERLLRGLADEVAIYHWGDIDEGGFRIAEVLGRVVANTGRKLRPWKMSPADIDPSIRHGLTVPSAAKLASMQRSAMRLGWSEIVNDLGRMPITLEQEYLDPQFPS</sequence>
<name>A0A846ZIZ3_9GAMM</name>
<reference evidence="2 3" key="1">
    <citation type="journal article" date="2017" name="Int. J. Syst. Evol. Microbiol.">
        <title>Oleiagrimonas citrea sp. nov., a marine bacterium isolated from tidal flat sediment and emended description of the genus Oleiagrimonas Fang et al. 2015 and Oleiagrimonas soli.</title>
        <authorList>
            <person name="Yang S.H."/>
            <person name="Seo H.S."/>
            <person name="Seong C.N."/>
            <person name="Kwon K.K."/>
        </authorList>
    </citation>
    <scope>NUCLEOTIDE SEQUENCE [LARGE SCALE GENOMIC DNA]</scope>
    <source>
        <strain evidence="2 3">MEBiC09124</strain>
    </source>
</reference>
<gene>
    <name evidence="2" type="ORF">HF690_00045</name>
</gene>
<proteinExistence type="predicted"/>
<evidence type="ECO:0000313" key="3">
    <source>
        <dbReference type="Proteomes" id="UP000541636"/>
    </source>
</evidence>
<dbReference type="GO" id="GO:0005694">
    <property type="term" value="C:chromosome"/>
    <property type="evidence" value="ECO:0007669"/>
    <property type="project" value="InterPro"/>
</dbReference>
<dbReference type="InterPro" id="IPR036078">
    <property type="entry name" value="Spo11/TopoVI_A_sf"/>
</dbReference>
<dbReference type="EMBL" id="JAAZQD010000001">
    <property type="protein sequence ID" value="NKZ37341.1"/>
    <property type="molecule type" value="Genomic_DNA"/>
</dbReference>
<evidence type="ECO:0000313" key="2">
    <source>
        <dbReference type="EMBL" id="NKZ37341.1"/>
    </source>
</evidence>
<evidence type="ECO:0000259" key="1">
    <source>
        <dbReference type="Pfam" id="PF09983"/>
    </source>
</evidence>
<dbReference type="AlphaFoldDB" id="A0A846ZIZ3"/>
<dbReference type="GO" id="GO:0003677">
    <property type="term" value="F:DNA binding"/>
    <property type="evidence" value="ECO:0007669"/>
    <property type="project" value="InterPro"/>
</dbReference>